<name>A0A1M7T482_9BRAD</name>
<evidence type="ECO:0000313" key="2">
    <source>
        <dbReference type="EMBL" id="SHN65472.1"/>
    </source>
</evidence>
<protein>
    <submittedName>
        <fullName evidence="2">Uncharacterized protein</fullName>
    </submittedName>
</protein>
<accession>A0A1M7T482</accession>
<reference evidence="3" key="1">
    <citation type="submission" date="2016-11" db="EMBL/GenBank/DDBJ databases">
        <authorList>
            <person name="Varghese N."/>
            <person name="Submissions S."/>
        </authorList>
    </citation>
    <scope>NUCLEOTIDE SEQUENCE [LARGE SCALE GENOMIC DNA]</scope>
    <source>
        <strain evidence="3">GAS401</strain>
    </source>
</reference>
<gene>
    <name evidence="2" type="ORF">SAMN05444170_0719</name>
</gene>
<keyword evidence="3" id="KW-1185">Reference proteome</keyword>
<feature type="region of interest" description="Disordered" evidence="1">
    <location>
        <begin position="1"/>
        <end position="32"/>
    </location>
</feature>
<dbReference type="EMBL" id="LT670849">
    <property type="protein sequence ID" value="SHN65472.1"/>
    <property type="molecule type" value="Genomic_DNA"/>
</dbReference>
<sequence>MMLGARPGDISPYSPKRIARTQERKLVQVPMT</sequence>
<evidence type="ECO:0000256" key="1">
    <source>
        <dbReference type="SAM" id="MobiDB-lite"/>
    </source>
</evidence>
<dbReference type="AlphaFoldDB" id="A0A1M7T482"/>
<evidence type="ECO:0000313" key="3">
    <source>
        <dbReference type="Proteomes" id="UP000184096"/>
    </source>
</evidence>
<dbReference type="Proteomes" id="UP000184096">
    <property type="component" value="Chromosome I"/>
</dbReference>
<proteinExistence type="predicted"/>
<organism evidence="2 3">
    <name type="scientific">Bradyrhizobium erythrophlei</name>
    <dbReference type="NCBI Taxonomy" id="1437360"/>
    <lineage>
        <taxon>Bacteria</taxon>
        <taxon>Pseudomonadati</taxon>
        <taxon>Pseudomonadota</taxon>
        <taxon>Alphaproteobacteria</taxon>
        <taxon>Hyphomicrobiales</taxon>
        <taxon>Nitrobacteraceae</taxon>
        <taxon>Bradyrhizobium</taxon>
    </lineage>
</organism>